<organism evidence="3 4">
    <name type="scientific">Leptobrachium leishanense</name>
    <name type="common">Leishan spiny toad</name>
    <dbReference type="NCBI Taxonomy" id="445787"/>
    <lineage>
        <taxon>Eukaryota</taxon>
        <taxon>Metazoa</taxon>
        <taxon>Chordata</taxon>
        <taxon>Craniata</taxon>
        <taxon>Vertebrata</taxon>
        <taxon>Euteleostomi</taxon>
        <taxon>Amphibia</taxon>
        <taxon>Batrachia</taxon>
        <taxon>Anura</taxon>
        <taxon>Pelobatoidea</taxon>
        <taxon>Megophryidae</taxon>
        <taxon>Leptobrachium</taxon>
    </lineage>
</organism>
<evidence type="ECO:0000256" key="1">
    <source>
        <dbReference type="SAM" id="MobiDB-lite"/>
    </source>
</evidence>
<dbReference type="SUPFAM" id="SSF50249">
    <property type="entry name" value="Nucleic acid-binding proteins"/>
    <property type="match status" value="1"/>
</dbReference>
<feature type="region of interest" description="Disordered" evidence="1">
    <location>
        <begin position="1"/>
        <end position="59"/>
    </location>
</feature>
<dbReference type="InterPro" id="IPR002059">
    <property type="entry name" value="CSP_DNA-bd"/>
</dbReference>
<feature type="compositionally biased region" description="Basic and acidic residues" evidence="1">
    <location>
        <begin position="255"/>
        <end position="266"/>
    </location>
</feature>
<feature type="compositionally biased region" description="Polar residues" evidence="1">
    <location>
        <begin position="33"/>
        <end position="59"/>
    </location>
</feature>
<proteinExistence type="predicted"/>
<dbReference type="PROSITE" id="PS51857">
    <property type="entry name" value="CSD_2"/>
    <property type="match status" value="1"/>
</dbReference>
<dbReference type="GeneTree" id="ENSGT00940000153341"/>
<dbReference type="AlphaFoldDB" id="A0A8C5PHL5"/>
<sequence length="331" mass="37608">MEREEKQKKSQSSSSMKGKECQSNAIQCPQEPSVLTTTADTTPQASNPTSQQLKPASFQTTVGEKKVIATKVLGTVKWFNVRNGYGFIYRDDTKEDVFALPTAIKKNNPMKYLCSVGDGDTVEFDVVEGEKGTEAANVTGPGGVPVQDSKYAADCKHYSRYPRCRGGPSLNYQPNYQNSEIGEKPEEEEIVPEGDGPNEQRPYRRRCYPPYYLRRPYRQEQWRSFIPVTQRDHTREDIDLNPEAAEFYPRQLETCEERTEENRDEITVETTEDAPMVQPEPTTCSSGDPEKVNSSPEKSTGTVDSDEDKFEDDSDTFLLRRIQLSRNRRQP</sequence>
<dbReference type="PRINTS" id="PR00050">
    <property type="entry name" value="COLDSHOCK"/>
</dbReference>
<keyword evidence="4" id="KW-1185">Reference proteome</keyword>
<dbReference type="InterPro" id="IPR012340">
    <property type="entry name" value="NA-bd_OB-fold"/>
</dbReference>
<evidence type="ECO:0000259" key="2">
    <source>
        <dbReference type="PROSITE" id="PS51857"/>
    </source>
</evidence>
<dbReference type="Pfam" id="PF00313">
    <property type="entry name" value="CSD"/>
    <property type="match status" value="1"/>
</dbReference>
<accession>A0A8C5PHL5</accession>
<dbReference type="OrthoDB" id="203339at2759"/>
<dbReference type="Gene3D" id="2.40.50.140">
    <property type="entry name" value="Nucleic acid-binding proteins"/>
    <property type="match status" value="1"/>
</dbReference>
<feature type="region of interest" description="Disordered" evidence="1">
    <location>
        <begin position="255"/>
        <end position="314"/>
    </location>
</feature>
<reference evidence="3" key="2">
    <citation type="submission" date="2025-09" db="UniProtKB">
        <authorList>
            <consortium name="Ensembl"/>
        </authorList>
    </citation>
    <scope>IDENTIFICATION</scope>
</reference>
<dbReference type="Proteomes" id="UP000694569">
    <property type="component" value="Unplaced"/>
</dbReference>
<dbReference type="GO" id="GO:1990904">
    <property type="term" value="C:ribonucleoprotein complex"/>
    <property type="evidence" value="ECO:0007669"/>
    <property type="project" value="UniProtKB-ARBA"/>
</dbReference>
<dbReference type="InterPro" id="IPR011129">
    <property type="entry name" value="CSD"/>
</dbReference>
<name>A0A8C5PHL5_9ANUR</name>
<dbReference type="SMART" id="SM00357">
    <property type="entry name" value="CSP"/>
    <property type="match status" value="1"/>
</dbReference>
<dbReference type="CDD" id="cd04458">
    <property type="entry name" value="CSP_CDS"/>
    <property type="match status" value="1"/>
</dbReference>
<feature type="domain" description="CSD" evidence="2">
    <location>
        <begin position="71"/>
        <end position="140"/>
    </location>
</feature>
<evidence type="ECO:0000313" key="4">
    <source>
        <dbReference type="Proteomes" id="UP000694569"/>
    </source>
</evidence>
<protein>
    <recommendedName>
        <fullName evidence="2">CSD domain-containing protein</fullName>
    </recommendedName>
</protein>
<dbReference type="InterPro" id="IPR050181">
    <property type="entry name" value="Cold_shock_domain"/>
</dbReference>
<dbReference type="Ensembl" id="ENSLLET00000023780.1">
    <property type="protein sequence ID" value="ENSLLEP00000022906.1"/>
    <property type="gene ID" value="ENSLLEG00000014515.1"/>
</dbReference>
<dbReference type="FunFam" id="2.40.50.140:FF:000054">
    <property type="entry name" value="Nuclease-sensitive element-binding protein 1"/>
    <property type="match status" value="1"/>
</dbReference>
<reference evidence="3" key="1">
    <citation type="submission" date="2025-08" db="UniProtKB">
        <authorList>
            <consortium name="Ensembl"/>
        </authorList>
    </citation>
    <scope>IDENTIFICATION</scope>
</reference>
<feature type="region of interest" description="Disordered" evidence="1">
    <location>
        <begin position="182"/>
        <end position="203"/>
    </location>
</feature>
<dbReference type="PANTHER" id="PTHR11544">
    <property type="entry name" value="COLD SHOCK DOMAIN CONTAINING PROTEINS"/>
    <property type="match status" value="1"/>
</dbReference>
<feature type="compositionally biased region" description="Polar residues" evidence="1">
    <location>
        <begin position="280"/>
        <end position="303"/>
    </location>
</feature>
<evidence type="ECO:0000313" key="3">
    <source>
        <dbReference type="Ensembl" id="ENSLLEP00000022906.1"/>
    </source>
</evidence>
<dbReference type="GO" id="GO:0003676">
    <property type="term" value="F:nucleic acid binding"/>
    <property type="evidence" value="ECO:0007669"/>
    <property type="project" value="InterPro"/>
</dbReference>
<feature type="compositionally biased region" description="Acidic residues" evidence="1">
    <location>
        <begin position="304"/>
        <end position="314"/>
    </location>
</feature>